<organism evidence="2 3">
    <name type="scientific">Rotaria sordida</name>
    <dbReference type="NCBI Taxonomy" id="392033"/>
    <lineage>
        <taxon>Eukaryota</taxon>
        <taxon>Metazoa</taxon>
        <taxon>Spiralia</taxon>
        <taxon>Gnathifera</taxon>
        <taxon>Rotifera</taxon>
        <taxon>Eurotatoria</taxon>
        <taxon>Bdelloidea</taxon>
        <taxon>Philodinida</taxon>
        <taxon>Philodinidae</taxon>
        <taxon>Rotaria</taxon>
    </lineage>
</organism>
<dbReference type="InterPro" id="IPR001810">
    <property type="entry name" value="F-box_dom"/>
</dbReference>
<accession>A0A814KLS3</accession>
<dbReference type="PROSITE" id="PS50181">
    <property type="entry name" value="FBOX"/>
    <property type="match status" value="1"/>
</dbReference>
<comment type="caution">
    <text evidence="2">The sequence shown here is derived from an EMBL/GenBank/DDBJ whole genome shotgun (WGS) entry which is preliminary data.</text>
</comment>
<sequence>MEHSCVQLNDLPDEVLLIIFKKLNNVKVLYSLMGINKRLDKILHDSIFTTNLTLLKYLSYDSIYSLSNSMLDRYCMEILPKINNKIKCLDLESSSMERILLSANYPNLFGLGIYNIEKETTLRLFTDQNSLIHIFKNQILSLVIGTKNEQRLTYDVNTLIFTNIFTIFNNLKYLNFDPSLTCYQGIYFENSFPTILSSTLLELHIKVRTIDDCLYLLDGRFNQLRSFYVHIIVSSIGSMLKLNKEKLPNLKNFSLSCDSKIFFYDVIVIPLLHRMSNLEQLNLYFNCSRKKTFVDGNDLKTNILNRLPQLKSFEFNIRSSIDSINQIDLSTNEYIQHTFREFKHKKIISCVDYFQDSNSGECYVCSYPFTMTCYERITNNFSGELFKSVSEVSLFDERSFEHEFFLQIAQSFPFMRKLTVINMKPQNDKQCRKLKNNNNNNLLVIEYSHLTYLNLDQAHDDYVEQFLLDTKMSLPINVELHTMYKSLKTVTHNFKRNATQINCSKVNYICTDRISRFPKHMKDYFHHVYMTRFS</sequence>
<evidence type="ECO:0000313" key="2">
    <source>
        <dbReference type="EMBL" id="CAF1054151.1"/>
    </source>
</evidence>
<proteinExistence type="predicted"/>
<dbReference type="EMBL" id="CAJNOT010000681">
    <property type="protein sequence ID" value="CAF1054151.1"/>
    <property type="molecule type" value="Genomic_DNA"/>
</dbReference>
<reference evidence="2" key="1">
    <citation type="submission" date="2021-02" db="EMBL/GenBank/DDBJ databases">
        <authorList>
            <person name="Nowell W R."/>
        </authorList>
    </citation>
    <scope>NUCLEOTIDE SEQUENCE</scope>
</reference>
<evidence type="ECO:0000259" key="1">
    <source>
        <dbReference type="PROSITE" id="PS50181"/>
    </source>
</evidence>
<evidence type="ECO:0000313" key="3">
    <source>
        <dbReference type="Proteomes" id="UP000663864"/>
    </source>
</evidence>
<dbReference type="AlphaFoldDB" id="A0A814KLS3"/>
<gene>
    <name evidence="2" type="ORF">ZHD862_LOCUS15215</name>
</gene>
<feature type="domain" description="F-box" evidence="1">
    <location>
        <begin position="5"/>
        <end position="52"/>
    </location>
</feature>
<protein>
    <recommendedName>
        <fullName evidence="1">F-box domain-containing protein</fullName>
    </recommendedName>
</protein>
<dbReference type="Proteomes" id="UP000663864">
    <property type="component" value="Unassembled WGS sequence"/>
</dbReference>
<name>A0A814KLS3_9BILA</name>